<dbReference type="Gene3D" id="3.30.930.10">
    <property type="entry name" value="Bira Bifunctional Protein, Domain 2"/>
    <property type="match status" value="1"/>
</dbReference>
<dbReference type="GO" id="GO:0005737">
    <property type="term" value="C:cytoplasm"/>
    <property type="evidence" value="ECO:0007669"/>
    <property type="project" value="TreeGrafter"/>
</dbReference>
<dbReference type="PROSITE" id="PS51733">
    <property type="entry name" value="BPL_LPL_CATALYTIC"/>
    <property type="match status" value="1"/>
</dbReference>
<protein>
    <submittedName>
        <fullName evidence="6">Biotin--protein ligase-like</fullName>
    </submittedName>
</protein>
<evidence type="ECO:0000313" key="5">
    <source>
        <dbReference type="Proteomes" id="UP000504618"/>
    </source>
</evidence>
<name>A0A6J1QU97_9HYME</name>
<dbReference type="Pfam" id="PF03099">
    <property type="entry name" value="BPL_LplA_LipB"/>
    <property type="match status" value="1"/>
</dbReference>
<keyword evidence="2" id="KW-0436">Ligase</keyword>
<comment type="similarity">
    <text evidence="1">Belongs to the biotin--protein ligase family.</text>
</comment>
<dbReference type="GO" id="GO:0004077">
    <property type="term" value="F:biotin--[biotin carboxyl-carrier protein] ligase activity"/>
    <property type="evidence" value="ECO:0007669"/>
    <property type="project" value="InterPro"/>
</dbReference>
<dbReference type="CTD" id="40659"/>
<dbReference type="InterPro" id="IPR004143">
    <property type="entry name" value="BPL_LPL_catalytic"/>
</dbReference>
<dbReference type="GeneID" id="112462568"/>
<evidence type="ECO:0000313" key="6">
    <source>
        <dbReference type="RefSeq" id="XP_024884200.1"/>
    </source>
</evidence>
<feature type="compositionally biased region" description="Basic and acidic residues" evidence="3">
    <location>
        <begin position="370"/>
        <end position="386"/>
    </location>
</feature>
<dbReference type="InterPro" id="IPR003142">
    <property type="entry name" value="BPL_C"/>
</dbReference>
<accession>A0A6J1QU97</accession>
<reference evidence="6" key="1">
    <citation type="submission" date="2025-08" db="UniProtKB">
        <authorList>
            <consortium name="RefSeq"/>
        </authorList>
    </citation>
    <scope>IDENTIFICATION</scope>
    <source>
        <tissue evidence="6">Whole body</tissue>
    </source>
</reference>
<evidence type="ECO:0000256" key="3">
    <source>
        <dbReference type="SAM" id="MobiDB-lite"/>
    </source>
</evidence>
<dbReference type="OrthoDB" id="10250105at2759"/>
<dbReference type="RefSeq" id="XP_024884200.1">
    <property type="nucleotide sequence ID" value="XM_025028432.1"/>
</dbReference>
<dbReference type="NCBIfam" id="TIGR00121">
    <property type="entry name" value="birA_ligase"/>
    <property type="match status" value="1"/>
</dbReference>
<sequence length="982" mass="110864">MLGFVLPNVQRVVLSSPAVRSWLPLRMPRFEATIMQARRITFLKAHLDAIFKGNQNRPSFTLKIKSSRRLKKDRNGYEQNEKFLSSHLCTNKNLAKLDELLWYDERAKLYTIYPQQKVDVSNWLTCPYGNSFPLYINNNCCQVLSESDLHILVEVDIETYGSKASTTSAKLEDYGLIVAWTVSSRNMNFILKTDLEHITSFITGIMQGQYCINNGLFIKRVQSVLVSGKPRIYSDTGHLGPPPNKNSFYALCDAAQGKTSQQKHKPKEVVRVRGMSVHSQDNNLNTEFTDEFFAEVMKDIDASSSNSAPATCNSSPTKQHVGLTKKPYDLNHLPEDVFLAVTQGTSKNYTNVHLPDTEKKDNTDDEESEHTDQSKSTRETDSKSSELEEEEKPSKVIKPPNVLVCADSLSATDNLQNLLSRVLEEDRYVIHVFSKGEYDRCKVWIDQVSLVVLCGNVGAELGAHLVEYVIRGGKLLALCSDMLHILLPSFKTAEVRENELVDFSYGKWKRVRMMHHIFCYHASPIRTRFSQDHEDIRASALNPPTTASVKDKKGNLHSFDVKVLGKEETWHSPSILLATLPSSGGKVVFSQIHLEIDPMQYVYEGDKFDVLKKSNVARLEIISDLLSTHLGLDVNRDTSQRSVRYTPGYFLGKFEMKLKMLEKLKDKMSGNNVLKMSGMEIQFCANNENVQSPSANFLPIMMHMCPPNFSTVDYFENLYTKELGRLVIYADVLTSSMNAIDARLEHGLTVIPRQQADGRGRYSNKWLSPKGCAMFTLQIHISIMSSIGHYISILQHVAAVALVSAVRSIKGYEDIDLRIKWPNDIYIGNSIKIGGIIVSTLAEDGGAMFICNIGAGINLSNSKPTTCINDAILQYNQKYGTKLETFSCEKYLAMVFNEMEILLDILHSGKTDHFYQLYYKYWLHTNSNVMVTFINGRRENVTILGIDNYGYLLVQGKKGMFTVHSDGNSFDVLKGLIVPKEK</sequence>
<gene>
    <name evidence="6" type="primary">LOC112462568</name>
</gene>
<dbReference type="InterPro" id="IPR004408">
    <property type="entry name" value="Biotin_CoA_COase_ligase"/>
</dbReference>
<dbReference type="PANTHER" id="PTHR12835:SF5">
    <property type="entry name" value="BIOTIN--PROTEIN LIGASE"/>
    <property type="match status" value="1"/>
</dbReference>
<keyword evidence="5" id="KW-1185">Reference proteome</keyword>
<feature type="region of interest" description="Disordered" evidence="3">
    <location>
        <begin position="348"/>
        <end position="395"/>
    </location>
</feature>
<dbReference type="AlphaFoldDB" id="A0A6J1QU97"/>
<dbReference type="Proteomes" id="UP000504618">
    <property type="component" value="Unplaced"/>
</dbReference>
<dbReference type="PANTHER" id="PTHR12835">
    <property type="entry name" value="BIOTIN PROTEIN LIGASE"/>
    <property type="match status" value="1"/>
</dbReference>
<evidence type="ECO:0000256" key="1">
    <source>
        <dbReference type="ARBA" id="ARBA00009934"/>
    </source>
</evidence>
<dbReference type="SUPFAM" id="SSF55681">
    <property type="entry name" value="Class II aaRS and biotin synthetases"/>
    <property type="match status" value="1"/>
</dbReference>
<proteinExistence type="inferred from homology"/>
<evidence type="ECO:0000259" key="4">
    <source>
        <dbReference type="PROSITE" id="PS51733"/>
    </source>
</evidence>
<feature type="domain" description="BPL/LPL catalytic" evidence="4">
    <location>
        <begin position="712"/>
        <end position="907"/>
    </location>
</feature>
<evidence type="ECO:0000256" key="2">
    <source>
        <dbReference type="ARBA" id="ARBA00022598"/>
    </source>
</evidence>
<organism evidence="5 6">
    <name type="scientific">Temnothorax curvispinosus</name>
    <dbReference type="NCBI Taxonomy" id="300111"/>
    <lineage>
        <taxon>Eukaryota</taxon>
        <taxon>Metazoa</taxon>
        <taxon>Ecdysozoa</taxon>
        <taxon>Arthropoda</taxon>
        <taxon>Hexapoda</taxon>
        <taxon>Insecta</taxon>
        <taxon>Pterygota</taxon>
        <taxon>Neoptera</taxon>
        <taxon>Endopterygota</taxon>
        <taxon>Hymenoptera</taxon>
        <taxon>Apocrita</taxon>
        <taxon>Aculeata</taxon>
        <taxon>Formicoidea</taxon>
        <taxon>Formicidae</taxon>
        <taxon>Myrmicinae</taxon>
        <taxon>Temnothorax</taxon>
    </lineage>
</organism>
<dbReference type="InterPro" id="IPR045864">
    <property type="entry name" value="aa-tRNA-synth_II/BPL/LPL"/>
</dbReference>
<dbReference type="Pfam" id="PF02237">
    <property type="entry name" value="BPL_C"/>
    <property type="match status" value="1"/>
</dbReference>